<dbReference type="AlphaFoldDB" id="A0AAD1UM47"/>
<name>A0AAD1UM47_EUPCR</name>
<organism evidence="1 2">
    <name type="scientific">Euplotes crassus</name>
    <dbReference type="NCBI Taxonomy" id="5936"/>
    <lineage>
        <taxon>Eukaryota</taxon>
        <taxon>Sar</taxon>
        <taxon>Alveolata</taxon>
        <taxon>Ciliophora</taxon>
        <taxon>Intramacronucleata</taxon>
        <taxon>Spirotrichea</taxon>
        <taxon>Hypotrichia</taxon>
        <taxon>Euplotida</taxon>
        <taxon>Euplotidae</taxon>
        <taxon>Moneuplotes</taxon>
    </lineage>
</organism>
<dbReference type="Proteomes" id="UP001295684">
    <property type="component" value="Unassembled WGS sequence"/>
</dbReference>
<sequence>MKILPICHLKSCDERSAYYVHSKAAYICVKHYKALASKYEQKDISTLTPPGEVKENIDVFTAGLYIFATFMKENNLGELSEDAQTMFTDFTERINTIRNKFMLAGEEESYLEYEDIKAQAINVRKQAKGDPIFNQFTDEFFWDCMAENISRRETEQKLQKVRNIRQNNRRKTLRKMVKGLEETKELPKMNTIRESENSSYSNLRLIKFDQIEKILKKFRNKTKLEYSSTWLSLYLDSDSDMSCLKDLSKFKLPDLRQITLKSIPEDSEDLKKFLSGSLPKNLQKLSLNHNSKELIKMPTYINSISSATQCVHSEILLYNFEISDSNLCKLLHVGQSQPKVNISHCKITTTQEANTQEIAGTPAKNLCLDCCGIAKYSDWQNHPENFEYLMVKLAQNKNLPKRLKTISFWDCCMKKTYIRTVLNESGFYETEIYGYSA</sequence>
<protein>
    <submittedName>
        <fullName evidence="1">Uncharacterized protein</fullName>
    </submittedName>
</protein>
<keyword evidence="2" id="KW-1185">Reference proteome</keyword>
<comment type="caution">
    <text evidence="1">The sequence shown here is derived from an EMBL/GenBank/DDBJ whole genome shotgun (WGS) entry which is preliminary data.</text>
</comment>
<evidence type="ECO:0000313" key="1">
    <source>
        <dbReference type="EMBL" id="CAI2367620.1"/>
    </source>
</evidence>
<gene>
    <name evidence="1" type="ORF">ECRASSUSDP1_LOCUS8908</name>
</gene>
<reference evidence="1" key="1">
    <citation type="submission" date="2023-07" db="EMBL/GenBank/DDBJ databases">
        <authorList>
            <consortium name="AG Swart"/>
            <person name="Singh M."/>
            <person name="Singh A."/>
            <person name="Seah K."/>
            <person name="Emmerich C."/>
        </authorList>
    </citation>
    <scope>NUCLEOTIDE SEQUENCE</scope>
    <source>
        <strain evidence="1">DP1</strain>
    </source>
</reference>
<proteinExistence type="predicted"/>
<evidence type="ECO:0000313" key="2">
    <source>
        <dbReference type="Proteomes" id="UP001295684"/>
    </source>
</evidence>
<accession>A0AAD1UM47</accession>
<dbReference type="EMBL" id="CAMPGE010008735">
    <property type="protein sequence ID" value="CAI2367620.1"/>
    <property type="molecule type" value="Genomic_DNA"/>
</dbReference>